<evidence type="ECO:0000256" key="5">
    <source>
        <dbReference type="ARBA" id="ARBA00022617"/>
    </source>
</evidence>
<feature type="transmembrane region" description="Helical" evidence="13">
    <location>
        <begin position="95"/>
        <end position="117"/>
    </location>
</feature>
<keyword evidence="16" id="KW-1185">Reference proteome</keyword>
<keyword evidence="8" id="KW-0249">Electron transport</keyword>
<evidence type="ECO:0000256" key="8">
    <source>
        <dbReference type="ARBA" id="ARBA00022982"/>
    </source>
</evidence>
<comment type="caution">
    <text evidence="15">The sequence shown here is derived from an EMBL/GenBank/DDBJ whole genome shotgun (WGS) entry which is preliminary data.</text>
</comment>
<evidence type="ECO:0000313" key="16">
    <source>
        <dbReference type="Proteomes" id="UP001596056"/>
    </source>
</evidence>
<protein>
    <submittedName>
        <fullName evidence="15">Cytochrome b</fullName>
    </submittedName>
</protein>
<evidence type="ECO:0000256" key="9">
    <source>
        <dbReference type="ARBA" id="ARBA00022989"/>
    </source>
</evidence>
<evidence type="ECO:0000313" key="15">
    <source>
        <dbReference type="EMBL" id="MFC5567631.1"/>
    </source>
</evidence>
<feature type="transmembrane region" description="Helical" evidence="13">
    <location>
        <begin position="149"/>
        <end position="166"/>
    </location>
</feature>
<reference evidence="16" key="1">
    <citation type="journal article" date="2019" name="Int. J. Syst. Evol. Microbiol.">
        <title>The Global Catalogue of Microorganisms (GCM) 10K type strain sequencing project: providing services to taxonomists for standard genome sequencing and annotation.</title>
        <authorList>
            <consortium name="The Broad Institute Genomics Platform"/>
            <consortium name="The Broad Institute Genome Sequencing Center for Infectious Disease"/>
            <person name="Wu L."/>
            <person name="Ma J."/>
        </authorList>
    </citation>
    <scope>NUCLEOTIDE SEQUENCE [LARGE SCALE GENOMIC DNA]</scope>
    <source>
        <strain evidence="16">KACC 11588</strain>
    </source>
</reference>
<dbReference type="Gene3D" id="1.20.950.20">
    <property type="entry name" value="Transmembrane di-heme cytochromes, Chain C"/>
    <property type="match status" value="1"/>
</dbReference>
<evidence type="ECO:0000256" key="4">
    <source>
        <dbReference type="ARBA" id="ARBA00022475"/>
    </source>
</evidence>
<evidence type="ECO:0000256" key="12">
    <source>
        <dbReference type="ARBA" id="ARBA00037975"/>
    </source>
</evidence>
<keyword evidence="7" id="KW-0479">Metal-binding</keyword>
<keyword evidence="10" id="KW-0408">Iron</keyword>
<keyword evidence="3" id="KW-0813">Transport</keyword>
<dbReference type="EMBL" id="JBHSNA010000017">
    <property type="protein sequence ID" value="MFC5567631.1"/>
    <property type="molecule type" value="Genomic_DNA"/>
</dbReference>
<comment type="similarity">
    <text evidence="12">Belongs to the cytochrome b561 family.</text>
</comment>
<comment type="cofactor">
    <cofactor evidence="1">
        <name>heme b</name>
        <dbReference type="ChEBI" id="CHEBI:60344"/>
    </cofactor>
</comment>
<dbReference type="InterPro" id="IPR011577">
    <property type="entry name" value="Cyt_b561_bac/Ni-Hgenase"/>
</dbReference>
<comment type="subcellular location">
    <subcellularLocation>
        <location evidence="2">Cell membrane</location>
        <topology evidence="2">Multi-pass membrane protein</topology>
    </subcellularLocation>
</comment>
<keyword evidence="9 13" id="KW-1133">Transmembrane helix</keyword>
<feature type="transmembrane region" description="Helical" evidence="13">
    <location>
        <begin position="20"/>
        <end position="42"/>
    </location>
</feature>
<evidence type="ECO:0000256" key="7">
    <source>
        <dbReference type="ARBA" id="ARBA00022723"/>
    </source>
</evidence>
<evidence type="ECO:0000256" key="10">
    <source>
        <dbReference type="ARBA" id="ARBA00023004"/>
    </source>
</evidence>
<name>A0ABW0SFB8_9RHOB</name>
<evidence type="ECO:0000256" key="1">
    <source>
        <dbReference type="ARBA" id="ARBA00001970"/>
    </source>
</evidence>
<keyword evidence="6 13" id="KW-0812">Transmembrane</keyword>
<evidence type="ECO:0000256" key="13">
    <source>
        <dbReference type="SAM" id="Phobius"/>
    </source>
</evidence>
<dbReference type="SUPFAM" id="SSF81342">
    <property type="entry name" value="Transmembrane di-heme cytochromes"/>
    <property type="match status" value="1"/>
</dbReference>
<dbReference type="Proteomes" id="UP001596056">
    <property type="component" value="Unassembled WGS sequence"/>
</dbReference>
<feature type="domain" description="Cytochrome b561 bacterial/Ni-hydrogenase" evidence="14">
    <location>
        <begin position="14"/>
        <end position="183"/>
    </location>
</feature>
<evidence type="ECO:0000256" key="3">
    <source>
        <dbReference type="ARBA" id="ARBA00022448"/>
    </source>
</evidence>
<sequence>MTTLPSAPGLAPAYGPVSRLNHWITAVVMLAMLGLGFTLAFVELGEARRPVMNLHKAVGTLFLALALWRVLWRLACGFPPEPEGLPRWQSLAARATHWLLLAGILLMPLSGLLMSLFGGRPVDLFGLATIPALAESEAIAGAMNVVHGLAAYGVAALVVLHVAAALKHHLIDRDGVLARMAPGA</sequence>
<keyword evidence="5" id="KW-0349">Heme</keyword>
<dbReference type="InterPro" id="IPR016174">
    <property type="entry name" value="Di-haem_cyt_TM"/>
</dbReference>
<dbReference type="PANTHER" id="PTHR30529">
    <property type="entry name" value="CYTOCHROME B561"/>
    <property type="match status" value="1"/>
</dbReference>
<evidence type="ECO:0000259" key="14">
    <source>
        <dbReference type="Pfam" id="PF01292"/>
    </source>
</evidence>
<organism evidence="15 16">
    <name type="scientific">Rubellimicrobium aerolatum</name>
    <dbReference type="NCBI Taxonomy" id="490979"/>
    <lineage>
        <taxon>Bacteria</taxon>
        <taxon>Pseudomonadati</taxon>
        <taxon>Pseudomonadota</taxon>
        <taxon>Alphaproteobacteria</taxon>
        <taxon>Rhodobacterales</taxon>
        <taxon>Roseobacteraceae</taxon>
        <taxon>Rubellimicrobium</taxon>
    </lineage>
</organism>
<evidence type="ECO:0000256" key="11">
    <source>
        <dbReference type="ARBA" id="ARBA00023136"/>
    </source>
</evidence>
<dbReference type="PANTHER" id="PTHR30529:SF1">
    <property type="entry name" value="CYTOCHROME B561 HOMOLOG 2"/>
    <property type="match status" value="1"/>
</dbReference>
<keyword evidence="4" id="KW-1003">Cell membrane</keyword>
<proteinExistence type="inferred from homology"/>
<dbReference type="Pfam" id="PF01292">
    <property type="entry name" value="Ni_hydr_CYTB"/>
    <property type="match status" value="1"/>
</dbReference>
<evidence type="ECO:0000256" key="2">
    <source>
        <dbReference type="ARBA" id="ARBA00004651"/>
    </source>
</evidence>
<keyword evidence="11 13" id="KW-0472">Membrane</keyword>
<gene>
    <name evidence="15" type="ORF">ACFPOC_14555</name>
</gene>
<evidence type="ECO:0000256" key="6">
    <source>
        <dbReference type="ARBA" id="ARBA00022692"/>
    </source>
</evidence>
<dbReference type="InterPro" id="IPR052168">
    <property type="entry name" value="Cytochrome_b561_oxidase"/>
</dbReference>
<dbReference type="RefSeq" id="WP_209842496.1">
    <property type="nucleotide sequence ID" value="NZ_JAGGJP010000016.1"/>
</dbReference>
<accession>A0ABW0SFB8</accession>